<evidence type="ECO:0000313" key="1">
    <source>
        <dbReference type="EMBL" id="ACQ92883.1"/>
    </source>
</evidence>
<dbReference type="InterPro" id="IPR047777">
    <property type="entry name" value="LapA-like_RM"/>
</dbReference>
<dbReference type="InterPro" id="IPR018247">
    <property type="entry name" value="EF_Hand_1_Ca_BS"/>
</dbReference>
<accession>C4LE62</accession>
<reference evidence="1 2" key="2">
    <citation type="journal article" date="2011" name="Stand. Genomic Sci.">
        <title>Complete genome sequence of Tolumonas auensis type strain (TA 4).</title>
        <authorList>
            <person name="Chertkov O."/>
            <person name="Copeland A."/>
            <person name="Lucas S."/>
            <person name="Lapidus A."/>
            <person name="Berry K.W."/>
            <person name="Detter J.C."/>
            <person name="Del Rio T.G."/>
            <person name="Hammon N."/>
            <person name="Dalin E."/>
            <person name="Tice H."/>
            <person name="Pitluck S."/>
            <person name="Richardson P."/>
            <person name="Bruce D."/>
            <person name="Goodwin L."/>
            <person name="Han C."/>
            <person name="Tapia R."/>
            <person name="Saunders E."/>
            <person name="Schmutz J."/>
            <person name="Brettin T."/>
            <person name="Larimer F."/>
            <person name="Land M."/>
            <person name="Hauser L."/>
            <person name="Spring S."/>
            <person name="Rohde M."/>
            <person name="Kyrpides N.C."/>
            <person name="Ivanova N."/>
            <person name="Goker M."/>
            <person name="Beller H.R."/>
            <person name="Klenk H.P."/>
            <person name="Woyke T."/>
        </authorList>
    </citation>
    <scope>NUCLEOTIDE SEQUENCE [LARGE SCALE GENOMIC DNA]</scope>
    <source>
        <strain evidence="2">DSM 9187 / TA4</strain>
    </source>
</reference>
<dbReference type="NCBIfam" id="NF033682">
    <property type="entry name" value="retention_LapA"/>
    <property type="match status" value="1"/>
</dbReference>
<name>C4LE62_TOLAT</name>
<dbReference type="Gene3D" id="2.60.40.10">
    <property type="entry name" value="Immunoglobulins"/>
    <property type="match status" value="1"/>
</dbReference>
<protein>
    <submittedName>
        <fullName evidence="1">Putative outer membrane adhesin like protein</fullName>
    </submittedName>
</protein>
<dbReference type="EMBL" id="CP001616">
    <property type="protein sequence ID" value="ACQ92883.1"/>
    <property type="molecule type" value="Genomic_DNA"/>
</dbReference>
<dbReference type="OrthoDB" id="5593939at2"/>
<reference evidence="2" key="1">
    <citation type="submission" date="2009-05" db="EMBL/GenBank/DDBJ databases">
        <title>Complete sequence of Tolumonas auensis DSM 9187.</title>
        <authorList>
            <consortium name="US DOE Joint Genome Institute"/>
            <person name="Lucas S."/>
            <person name="Copeland A."/>
            <person name="Lapidus A."/>
            <person name="Glavina del Rio T."/>
            <person name="Tice H."/>
            <person name="Bruce D."/>
            <person name="Goodwin L."/>
            <person name="Pitluck S."/>
            <person name="Chertkov O."/>
            <person name="Brettin T."/>
            <person name="Detter J.C."/>
            <person name="Han C."/>
            <person name="Larimer F."/>
            <person name="Land M."/>
            <person name="Hauser L."/>
            <person name="Kyrpides N."/>
            <person name="Mikhailova N."/>
            <person name="Spring S."/>
            <person name="Beller H."/>
        </authorList>
    </citation>
    <scope>NUCLEOTIDE SEQUENCE [LARGE SCALE GENOMIC DNA]</scope>
    <source>
        <strain evidence="2">DSM 9187 / TA4</strain>
    </source>
</reference>
<dbReference type="InterPro" id="IPR013783">
    <property type="entry name" value="Ig-like_fold"/>
</dbReference>
<organism evidence="1 2">
    <name type="scientific">Tolumonas auensis (strain DSM 9187 / NBRC 110442 / TA 4)</name>
    <dbReference type="NCBI Taxonomy" id="595494"/>
    <lineage>
        <taxon>Bacteria</taxon>
        <taxon>Pseudomonadati</taxon>
        <taxon>Pseudomonadota</taxon>
        <taxon>Gammaproteobacteria</taxon>
        <taxon>Aeromonadales</taxon>
        <taxon>Aeromonadaceae</taxon>
        <taxon>Tolumonas</taxon>
    </lineage>
</organism>
<dbReference type="HOGENOM" id="CLU_273733_0_0_6"/>
<dbReference type="RefSeq" id="WP_012729482.1">
    <property type="nucleotide sequence ID" value="NC_012691.1"/>
</dbReference>
<dbReference type="eggNOG" id="COG2931">
    <property type="taxonomic scope" value="Bacteria"/>
</dbReference>
<proteinExistence type="predicted"/>
<dbReference type="eggNOG" id="COG4932">
    <property type="taxonomic scope" value="Bacteria"/>
</dbReference>
<dbReference type="STRING" id="595494.Tola_1266"/>
<dbReference type="Proteomes" id="UP000009073">
    <property type="component" value="Chromosome"/>
</dbReference>
<dbReference type="PROSITE" id="PS00018">
    <property type="entry name" value="EF_HAND_1"/>
    <property type="match status" value="1"/>
</dbReference>
<gene>
    <name evidence="1" type="ordered locus">Tola_1266</name>
</gene>
<dbReference type="KEGG" id="tau:Tola_1266"/>
<keyword evidence="2" id="KW-1185">Reference proteome</keyword>
<dbReference type="AlphaFoldDB" id="C4LE62"/>
<evidence type="ECO:0000313" key="2">
    <source>
        <dbReference type="Proteomes" id="UP000009073"/>
    </source>
</evidence>
<sequence length="1174" mass="121480">MNNQTITEVSRVTFISGAAKVRTPDGELHDLKVGDILQPGTQVILADASIFVVEATSSEVPGAAAPEAVASTELPADQQPSMPGMGAAAGDDVLAQINQLQQAILAGDDPTQAFEAAAAGVAANAGGRGPGSGNSGFIAVDRVGNATIAAAGYETAAQHAAPQAHFDEPAAFIPRGDTTAPLAPTVIITDDVNNDGFLSNAELGNATTVDTRVNLPPDAVVGDTLIITDGITSQTLVLTPDDIAAGFYDTTFARPAEGDTLTVTATVTDAAGNMSDPGSDSAILDTTATAAPTVTITTDGDNNGRISLAEQGSATTDAVRIGIPVTAVAGNTLNMTDGITPQMHVLTAADITNGYYDTTFAKPAEGGTLTVTATVTDMAGNTSLPGSDSAILDITATAAPTVTITTDGDNNGRISLAEQGSATTDAVRIGIPVTAVAGDTLNMTDGITPQTHVLTAADITNGYYDTTFAKPAEGGTLTVTATVTDMAGNTSLPGSDYAVLDTLEPPRPVVTIVDDNNPDDHLLNENELGTDHVQISVDIDEGELANGGYVTLEITSGESRTVELYLANAGDDVLTSRTPGDTHVYAYDAATGIITFTELTPAEGGTVQVEATQTDLAGNESLPGSDYAVLDTLEPPRPVVTIVDDNNPDDHLLNENELGTDHVQISVDIDEGELANGGYVTLEITSGESRTVELYLANAGDDVLTSRTPGDTHVYAYDAATGIITFTELTPAEGGTVQVEATQTDLAGNESLPGSDYAVLDTLEPPRPLVTIVDDNNPDDHLLNENELGTDHVQISVDINEGELANGGYVTLEIISGESRTVELYLANAGDDVLTSRTPGDTHVYAYDAATGIITFTELTPAEGGTVQVEATQTDLAGNESLPGSDYAVLDTLEPPRPLVTIVDDNNPDDHLLNENELGTDHVQISVDINEGELANGGYVTLEIISGESRTVELYLANAGDDVLTSRTPGDTHVYAYDAATGIITFTELTPAEGGTVQVEATQTDLAGNESLPGSDYAVLDTLEPPRPVVTIVDDNNPDDHLLNENELGTDHVQISVDIDEGELANGGYVTLEITSGESRTVELYLANAGDDVLTSRTPGDTHVYAYDAATGIITFTELTPAEGGTVQVEATQTDLAGNESLPGSDYAVLDTLEPPRPLVTIVDDNNPGRPSAE</sequence>